<name>A0A387FYK3_9HYPH</name>
<reference evidence="2 3" key="1">
    <citation type="submission" date="2018-10" db="EMBL/GenBank/DDBJ databases">
        <title>Rhizobium etli, R. leguminosarum and a new Rhizobium genospecies from Phaseolus dumosus.</title>
        <authorList>
            <person name="Ramirez-Puebla S.T."/>
            <person name="Rogel-Hernandez M.A."/>
            <person name="Guerrero G."/>
            <person name="Ormeno-Orrillo E."/>
            <person name="Martinez-Romero J.C."/>
            <person name="Negrete-Yankelevich S."/>
            <person name="Martinez-Romero E."/>
        </authorList>
    </citation>
    <scope>NUCLEOTIDE SEQUENCE [LARGE SCALE GENOMIC DNA]</scope>
    <source>
        <strain evidence="2 3">CCGE525</strain>
    </source>
</reference>
<sequence length="102" mass="10973">MKTVAVALLLLAIGTAGPALAISRYDSLNRSCASVQQIISRERSVLLRYPSRSGNIVLYDRYVAGDGQCGSGYYAASSSVPTKDNPRCPVYNCRSSSVFNPH</sequence>
<feature type="signal peptide" evidence="1">
    <location>
        <begin position="1"/>
        <end position="21"/>
    </location>
</feature>
<feature type="chain" id="PRO_5017408853" description="KTSC domain-containing protein" evidence="1">
    <location>
        <begin position="22"/>
        <end position="102"/>
    </location>
</feature>
<dbReference type="KEGG" id="rjg:CCGE525_20575"/>
<dbReference type="AlphaFoldDB" id="A0A387FYK3"/>
<dbReference type="EMBL" id="CP032694">
    <property type="protein sequence ID" value="AYG60941.1"/>
    <property type="molecule type" value="Genomic_DNA"/>
</dbReference>
<protein>
    <recommendedName>
        <fullName evidence="4">KTSC domain-containing protein</fullName>
    </recommendedName>
</protein>
<proteinExistence type="predicted"/>
<accession>A0A387FYK3</accession>
<gene>
    <name evidence="2" type="ORF">CCGE525_20575</name>
</gene>
<organism evidence="2 3">
    <name type="scientific">Rhizobium jaguaris</name>
    <dbReference type="NCBI Taxonomy" id="1312183"/>
    <lineage>
        <taxon>Bacteria</taxon>
        <taxon>Pseudomonadati</taxon>
        <taxon>Pseudomonadota</taxon>
        <taxon>Alphaproteobacteria</taxon>
        <taxon>Hyphomicrobiales</taxon>
        <taxon>Rhizobiaceae</taxon>
        <taxon>Rhizobium/Agrobacterium group</taxon>
        <taxon>Rhizobium</taxon>
    </lineage>
</organism>
<evidence type="ECO:0000256" key="1">
    <source>
        <dbReference type="SAM" id="SignalP"/>
    </source>
</evidence>
<dbReference type="Proteomes" id="UP000282195">
    <property type="component" value="Chromosome"/>
</dbReference>
<evidence type="ECO:0008006" key="4">
    <source>
        <dbReference type="Google" id="ProtNLM"/>
    </source>
</evidence>
<dbReference type="OrthoDB" id="7870801at2"/>
<evidence type="ECO:0000313" key="3">
    <source>
        <dbReference type="Proteomes" id="UP000282195"/>
    </source>
</evidence>
<keyword evidence="3" id="KW-1185">Reference proteome</keyword>
<evidence type="ECO:0000313" key="2">
    <source>
        <dbReference type="EMBL" id="AYG60941.1"/>
    </source>
</evidence>
<keyword evidence="1" id="KW-0732">Signal</keyword>